<sequence length="543" mass="60422">MTLTPVNIPTDTFKLRIEKTSIRRVQGEAFHLLSNLEFLWMPYNSVLSLSVVTLRGLRKLQELRLDGNDLTSFPWESLASTPRLRLLDLHNNELSSIPKDAARYMKNITYLDLSSNKLLTLPQELIASWLNLHSASYFSNDHSTLILGLQDNPWLCDCSLYEMVHFLNFPSPSVAFIEPRLKCYSPRSLAGVQFNQVELRKCQSPVIHTSVAKLKTMIGSTVLLRCGTMGIPIPEVSWRRVDGNQINGSVHQEISSDGMSWSMLNLPTVTYKDSGEYICKARNNMGMTEAFISVLVTDSNTTDEPNDSVQDSELQNINPNSVLKQDIKDPGNIMLSSPTKQPETERMVRGVKVIGDTDHSVSLAWKAPLAKNVTIFSVLYAIFGEREMRRINVEPGKTKITIDGLIPKTKYIACVCVKGLIPKKEQCIIFSTDEAVSAGGTQKLINVVVISVACVIAVPLTLVVCCGALKRRCKKGLGRKSKDIQDSYVTFESLATSSKAKATEGEYLTRHNLDESNRLLSARSSVDSEAIPKPEGQPNEFFC</sequence>
<dbReference type="InterPro" id="IPR036179">
    <property type="entry name" value="Ig-like_dom_sf"/>
</dbReference>
<keyword evidence="2" id="KW-0732">Signal</keyword>
<dbReference type="PROSITE" id="PS50835">
    <property type="entry name" value="IG_LIKE"/>
    <property type="match status" value="1"/>
</dbReference>
<feature type="transmembrane region" description="Helical" evidence="8">
    <location>
        <begin position="444"/>
        <end position="469"/>
    </location>
</feature>
<evidence type="ECO:0000259" key="10">
    <source>
        <dbReference type="PROSITE" id="PS50853"/>
    </source>
</evidence>
<dbReference type="CDD" id="cd00063">
    <property type="entry name" value="FN3"/>
    <property type="match status" value="1"/>
</dbReference>
<dbReference type="InterPro" id="IPR050467">
    <property type="entry name" value="LRFN"/>
</dbReference>
<feature type="domain" description="Ig-like" evidence="9">
    <location>
        <begin position="205"/>
        <end position="293"/>
    </location>
</feature>
<dbReference type="InterPro" id="IPR003598">
    <property type="entry name" value="Ig_sub2"/>
</dbReference>
<keyword evidence="8" id="KW-0812">Transmembrane</keyword>
<dbReference type="PROSITE" id="PS51450">
    <property type="entry name" value="LRR"/>
    <property type="match status" value="1"/>
</dbReference>
<dbReference type="SMART" id="SM00409">
    <property type="entry name" value="IG"/>
    <property type="match status" value="1"/>
</dbReference>
<evidence type="ECO:0000313" key="12">
    <source>
        <dbReference type="Proteomes" id="UP000770717"/>
    </source>
</evidence>
<dbReference type="SUPFAM" id="SSF48726">
    <property type="entry name" value="Immunoglobulin"/>
    <property type="match status" value="1"/>
</dbReference>
<dbReference type="Gene3D" id="2.60.40.10">
    <property type="entry name" value="Immunoglobulins"/>
    <property type="match status" value="2"/>
</dbReference>
<evidence type="ECO:0000313" key="11">
    <source>
        <dbReference type="EMBL" id="KAG9485271.1"/>
    </source>
</evidence>
<keyword evidence="4" id="KW-1015">Disulfide bond</keyword>
<feature type="domain" description="Fibronectin type-III" evidence="10">
    <location>
        <begin position="347"/>
        <end position="435"/>
    </location>
</feature>
<dbReference type="OrthoDB" id="9229163at2759"/>
<name>A0A8J6KAM4_ELECQ</name>
<evidence type="ECO:0008006" key="13">
    <source>
        <dbReference type="Google" id="ProtNLM"/>
    </source>
</evidence>
<dbReference type="Pfam" id="PF00041">
    <property type="entry name" value="fn3"/>
    <property type="match status" value="1"/>
</dbReference>
<dbReference type="Pfam" id="PF07679">
    <property type="entry name" value="I-set"/>
    <property type="match status" value="1"/>
</dbReference>
<evidence type="ECO:0000256" key="6">
    <source>
        <dbReference type="ARBA" id="ARBA00023319"/>
    </source>
</evidence>
<dbReference type="InterPro" id="IPR013783">
    <property type="entry name" value="Ig-like_fold"/>
</dbReference>
<accession>A0A8J6KAM4</accession>
<dbReference type="FunFam" id="2.60.40.10:FF:000744">
    <property type="entry name" value="Leucine rich repeat, Ig-like and transmembrane domains 1"/>
    <property type="match status" value="1"/>
</dbReference>
<dbReference type="InterPro" id="IPR032675">
    <property type="entry name" value="LRR_dom_sf"/>
</dbReference>
<dbReference type="Gene3D" id="3.80.10.10">
    <property type="entry name" value="Ribonuclease Inhibitor"/>
    <property type="match status" value="1"/>
</dbReference>
<dbReference type="PANTHER" id="PTHR45842:SF9">
    <property type="entry name" value="LEUCINE-RICH REPEAT, IMMUNOGLOBULIN-LIKE DOMAIN AND TRANSMEMBRANE DOMAIN-CONTAINING PROTEIN 1"/>
    <property type="match status" value="1"/>
</dbReference>
<dbReference type="InterPro" id="IPR003591">
    <property type="entry name" value="Leu-rich_rpt_typical-subtyp"/>
</dbReference>
<proteinExistence type="predicted"/>
<feature type="region of interest" description="Disordered" evidence="7">
    <location>
        <begin position="524"/>
        <end position="543"/>
    </location>
</feature>
<evidence type="ECO:0000256" key="4">
    <source>
        <dbReference type="ARBA" id="ARBA00023157"/>
    </source>
</evidence>
<dbReference type="FunFam" id="2.60.40.10:FF:000928">
    <property type="entry name" value="Leucine rich repeat, Ig-like and transmembrane domains 1"/>
    <property type="match status" value="1"/>
</dbReference>
<evidence type="ECO:0000256" key="7">
    <source>
        <dbReference type="SAM" id="MobiDB-lite"/>
    </source>
</evidence>
<keyword evidence="3" id="KW-0677">Repeat</keyword>
<keyword evidence="1" id="KW-0433">Leucine-rich repeat</keyword>
<dbReference type="Proteomes" id="UP000770717">
    <property type="component" value="Unassembled WGS sequence"/>
</dbReference>
<keyword evidence="8" id="KW-0472">Membrane</keyword>
<dbReference type="Pfam" id="PF13855">
    <property type="entry name" value="LRR_8"/>
    <property type="match status" value="1"/>
</dbReference>
<keyword evidence="12" id="KW-1185">Reference proteome</keyword>
<dbReference type="InterPro" id="IPR003599">
    <property type="entry name" value="Ig_sub"/>
</dbReference>
<evidence type="ECO:0000256" key="2">
    <source>
        <dbReference type="ARBA" id="ARBA00022729"/>
    </source>
</evidence>
<evidence type="ECO:0000256" key="1">
    <source>
        <dbReference type="ARBA" id="ARBA00022614"/>
    </source>
</evidence>
<dbReference type="SUPFAM" id="SSF49265">
    <property type="entry name" value="Fibronectin type III"/>
    <property type="match status" value="1"/>
</dbReference>
<gene>
    <name evidence="11" type="ORF">GDO78_008384</name>
</gene>
<dbReference type="InterPro" id="IPR036116">
    <property type="entry name" value="FN3_sf"/>
</dbReference>
<dbReference type="EMBL" id="WNTK01000004">
    <property type="protein sequence ID" value="KAG9485271.1"/>
    <property type="molecule type" value="Genomic_DNA"/>
</dbReference>
<evidence type="ECO:0000256" key="3">
    <source>
        <dbReference type="ARBA" id="ARBA00022737"/>
    </source>
</evidence>
<comment type="caution">
    <text evidence="11">The sequence shown here is derived from an EMBL/GenBank/DDBJ whole genome shotgun (WGS) entry which is preliminary data.</text>
</comment>
<dbReference type="SMART" id="SM00369">
    <property type="entry name" value="LRR_TYP"/>
    <property type="match status" value="4"/>
</dbReference>
<dbReference type="PANTHER" id="PTHR45842">
    <property type="entry name" value="SYNAPTIC ADHESION-LIKE MOLECULE SALM"/>
    <property type="match status" value="1"/>
</dbReference>
<dbReference type="PROSITE" id="PS50853">
    <property type="entry name" value="FN3"/>
    <property type="match status" value="1"/>
</dbReference>
<dbReference type="SUPFAM" id="SSF52058">
    <property type="entry name" value="L domain-like"/>
    <property type="match status" value="1"/>
</dbReference>
<reference evidence="11" key="1">
    <citation type="thesis" date="2020" institute="ProQuest LLC" country="789 East Eisenhower Parkway, Ann Arbor, MI, USA">
        <title>Comparative Genomics and Chromosome Evolution.</title>
        <authorList>
            <person name="Mudd A.B."/>
        </authorList>
    </citation>
    <scope>NUCLEOTIDE SEQUENCE</scope>
    <source>
        <strain evidence="11">HN-11 Male</strain>
        <tissue evidence="11">Kidney and liver</tissue>
    </source>
</reference>
<keyword evidence="8" id="KW-1133">Transmembrane helix</keyword>
<keyword evidence="5" id="KW-0325">Glycoprotein</keyword>
<dbReference type="InterPro" id="IPR003961">
    <property type="entry name" value="FN3_dom"/>
</dbReference>
<dbReference type="AlphaFoldDB" id="A0A8J6KAM4"/>
<evidence type="ECO:0000256" key="8">
    <source>
        <dbReference type="SAM" id="Phobius"/>
    </source>
</evidence>
<dbReference type="SMART" id="SM00408">
    <property type="entry name" value="IGc2"/>
    <property type="match status" value="1"/>
</dbReference>
<evidence type="ECO:0000259" key="9">
    <source>
        <dbReference type="PROSITE" id="PS50835"/>
    </source>
</evidence>
<dbReference type="InterPro" id="IPR000483">
    <property type="entry name" value="Cys-rich_flank_reg_C"/>
</dbReference>
<evidence type="ECO:0000256" key="5">
    <source>
        <dbReference type="ARBA" id="ARBA00023180"/>
    </source>
</evidence>
<dbReference type="InterPro" id="IPR013098">
    <property type="entry name" value="Ig_I-set"/>
</dbReference>
<protein>
    <recommendedName>
        <fullName evidence="13">Leucine-rich repeat, immunoglobulin-like domain and transmembrane domain-containing protein 1</fullName>
    </recommendedName>
</protein>
<dbReference type="InterPro" id="IPR007110">
    <property type="entry name" value="Ig-like_dom"/>
</dbReference>
<dbReference type="SMART" id="SM00082">
    <property type="entry name" value="LRRCT"/>
    <property type="match status" value="1"/>
</dbReference>
<organism evidence="11 12">
    <name type="scientific">Eleutherodactylus coqui</name>
    <name type="common">Puerto Rican coqui</name>
    <dbReference type="NCBI Taxonomy" id="57060"/>
    <lineage>
        <taxon>Eukaryota</taxon>
        <taxon>Metazoa</taxon>
        <taxon>Chordata</taxon>
        <taxon>Craniata</taxon>
        <taxon>Vertebrata</taxon>
        <taxon>Euteleostomi</taxon>
        <taxon>Amphibia</taxon>
        <taxon>Batrachia</taxon>
        <taxon>Anura</taxon>
        <taxon>Neobatrachia</taxon>
        <taxon>Hyloidea</taxon>
        <taxon>Eleutherodactylidae</taxon>
        <taxon>Eleutherodactylinae</taxon>
        <taxon>Eleutherodactylus</taxon>
        <taxon>Eleutherodactylus</taxon>
    </lineage>
</organism>
<dbReference type="InterPro" id="IPR001611">
    <property type="entry name" value="Leu-rich_rpt"/>
</dbReference>
<keyword evidence="6" id="KW-0393">Immunoglobulin domain</keyword>
<dbReference type="GO" id="GO:0005789">
    <property type="term" value="C:endoplasmic reticulum membrane"/>
    <property type="evidence" value="ECO:0007669"/>
    <property type="project" value="TreeGrafter"/>
</dbReference>